<dbReference type="InterPro" id="IPR025660">
    <property type="entry name" value="Pept_his_AS"/>
</dbReference>
<evidence type="ECO:0000313" key="5">
    <source>
        <dbReference type="Proteomes" id="UP000326344"/>
    </source>
</evidence>
<evidence type="ECO:0000313" key="4">
    <source>
        <dbReference type="EMBL" id="KAA9357400.1"/>
    </source>
</evidence>
<dbReference type="Gene3D" id="3.90.70.10">
    <property type="entry name" value="Cysteine proteinases"/>
    <property type="match status" value="1"/>
</dbReference>
<feature type="region of interest" description="Disordered" evidence="2">
    <location>
        <begin position="29"/>
        <end position="55"/>
    </location>
</feature>
<dbReference type="SUPFAM" id="SSF54001">
    <property type="entry name" value="Cysteine proteinases"/>
    <property type="match status" value="1"/>
</dbReference>
<dbReference type="InterPro" id="IPR038765">
    <property type="entry name" value="Papain-like_cys_pep_sf"/>
</dbReference>
<dbReference type="CDD" id="cd02619">
    <property type="entry name" value="Peptidase_C1"/>
    <property type="match status" value="1"/>
</dbReference>
<dbReference type="Pfam" id="PF00112">
    <property type="entry name" value="Peptidase_C1"/>
    <property type="match status" value="1"/>
</dbReference>
<dbReference type="AlphaFoldDB" id="A0A5N1JLM0"/>
<dbReference type="EMBL" id="VTWS01000001">
    <property type="protein sequence ID" value="KAA9357400.1"/>
    <property type="molecule type" value="Genomic_DNA"/>
</dbReference>
<dbReference type="Proteomes" id="UP000326344">
    <property type="component" value="Unassembled WGS sequence"/>
</dbReference>
<dbReference type="RefSeq" id="WP_150875544.1">
    <property type="nucleotide sequence ID" value="NZ_VTWS01000001.1"/>
</dbReference>
<comment type="caution">
    <text evidence="4">The sequence shown here is derived from an EMBL/GenBank/DDBJ whole genome shotgun (WGS) entry which is preliminary data.</text>
</comment>
<proteinExistence type="inferred from homology"/>
<organism evidence="4 5">
    <name type="scientific">Larkinella humicola</name>
    <dbReference type="NCBI Taxonomy" id="2607654"/>
    <lineage>
        <taxon>Bacteria</taxon>
        <taxon>Pseudomonadati</taxon>
        <taxon>Bacteroidota</taxon>
        <taxon>Cytophagia</taxon>
        <taxon>Cytophagales</taxon>
        <taxon>Spirosomataceae</taxon>
        <taxon>Larkinella</taxon>
    </lineage>
</organism>
<dbReference type="GO" id="GO:0008234">
    <property type="term" value="F:cysteine-type peptidase activity"/>
    <property type="evidence" value="ECO:0007669"/>
    <property type="project" value="InterPro"/>
</dbReference>
<keyword evidence="5" id="KW-1185">Reference proteome</keyword>
<gene>
    <name evidence="4" type="ORF">F0P93_06605</name>
</gene>
<sequence>MIQKLLSAFRTITWLLLLGFILIQCTKSETAPPPDESPKEAPPLSEEAKSQTGLIPLDKEEYEKIPIYVSKTYKGGRRAVKTQVDFSAEMPPVGNQGQQGSCNAWASAYAVRSYLHHKETKKPYVFNGNRDDGAVFSPAFVYNQINKGEDKGSSVSEAYILMKNSGVCTMKDMPYKDAWPSYKTQPTASQKQSALNYRIAGFGRTPMTEESLKSVLSDNNVVQVTIKTDPNFHRPSEKVGGEFIWKSFDASSIPGWNGLHAVVLVGFDDSKNAFKIMNSWGNNWANQGFIWMDYGLLNKVVLEAYIPFTGPVLEQLTLYKPVPPKGDPLDHFKNIRITVSDKQGVLADSCLVSYRTGEVFQLKDGAKYADKIDGVFMSSICQVSVITPVTLQGCAVGCGTTQTSKTVIDQKWSVYRKGSFETGATSFNDQSQISSSIWENLKTSVDIDQLTFGSYNTPNDTYSIGTLITSSSSCNADTFETKILRRFVTQDGKKGLMRLTGRGKTGTGWWITFDLKIQK</sequence>
<dbReference type="PANTHER" id="PTHR12411">
    <property type="entry name" value="CYSTEINE PROTEASE FAMILY C1-RELATED"/>
    <property type="match status" value="1"/>
</dbReference>
<reference evidence="4 5" key="1">
    <citation type="submission" date="2019-09" db="EMBL/GenBank/DDBJ databases">
        <title>Genome Sequence of Larkinella sp MA1.</title>
        <authorList>
            <person name="Srinivasan S."/>
        </authorList>
    </citation>
    <scope>NUCLEOTIDE SEQUENCE [LARGE SCALE GENOMIC DNA]</scope>
    <source>
        <strain evidence="4 5">MA1</strain>
    </source>
</reference>
<dbReference type="InterPro" id="IPR013128">
    <property type="entry name" value="Peptidase_C1A"/>
</dbReference>
<dbReference type="GO" id="GO:0006508">
    <property type="term" value="P:proteolysis"/>
    <property type="evidence" value="ECO:0007669"/>
    <property type="project" value="InterPro"/>
</dbReference>
<accession>A0A5N1JLM0</accession>
<dbReference type="PROSITE" id="PS00639">
    <property type="entry name" value="THIOL_PROTEASE_HIS"/>
    <property type="match status" value="1"/>
</dbReference>
<feature type="domain" description="Peptidase C1A papain C-terminal" evidence="3">
    <location>
        <begin position="80"/>
        <end position="308"/>
    </location>
</feature>
<protein>
    <submittedName>
        <fullName evidence="4">C1 family peptidase</fullName>
    </submittedName>
</protein>
<comment type="similarity">
    <text evidence="1">Belongs to the peptidase C1 family.</text>
</comment>
<dbReference type="InterPro" id="IPR000668">
    <property type="entry name" value="Peptidase_C1A_C"/>
</dbReference>
<evidence type="ECO:0000256" key="2">
    <source>
        <dbReference type="SAM" id="MobiDB-lite"/>
    </source>
</evidence>
<evidence type="ECO:0000256" key="1">
    <source>
        <dbReference type="ARBA" id="ARBA00008455"/>
    </source>
</evidence>
<evidence type="ECO:0000259" key="3">
    <source>
        <dbReference type="SMART" id="SM00645"/>
    </source>
</evidence>
<dbReference type="SMART" id="SM00645">
    <property type="entry name" value="Pept_C1"/>
    <property type="match status" value="1"/>
</dbReference>
<name>A0A5N1JLM0_9BACT</name>